<keyword evidence="2" id="KW-0812">Transmembrane</keyword>
<feature type="compositionally biased region" description="Polar residues" evidence="1">
    <location>
        <begin position="1"/>
        <end position="18"/>
    </location>
</feature>
<dbReference type="Proteomes" id="UP001148786">
    <property type="component" value="Unassembled WGS sequence"/>
</dbReference>
<organism evidence="3 4">
    <name type="scientific">Agrocybe chaxingu</name>
    <dbReference type="NCBI Taxonomy" id="84603"/>
    <lineage>
        <taxon>Eukaryota</taxon>
        <taxon>Fungi</taxon>
        <taxon>Dikarya</taxon>
        <taxon>Basidiomycota</taxon>
        <taxon>Agaricomycotina</taxon>
        <taxon>Agaricomycetes</taxon>
        <taxon>Agaricomycetidae</taxon>
        <taxon>Agaricales</taxon>
        <taxon>Agaricineae</taxon>
        <taxon>Strophariaceae</taxon>
        <taxon>Agrocybe</taxon>
    </lineage>
</organism>
<keyword evidence="2" id="KW-1133">Transmembrane helix</keyword>
<evidence type="ECO:0000256" key="1">
    <source>
        <dbReference type="SAM" id="MobiDB-lite"/>
    </source>
</evidence>
<evidence type="ECO:0000313" key="4">
    <source>
        <dbReference type="Proteomes" id="UP001148786"/>
    </source>
</evidence>
<dbReference type="AlphaFoldDB" id="A0A9W8JYF0"/>
<evidence type="ECO:0000313" key="3">
    <source>
        <dbReference type="EMBL" id="KAJ3507311.1"/>
    </source>
</evidence>
<feature type="region of interest" description="Disordered" evidence="1">
    <location>
        <begin position="1"/>
        <end position="57"/>
    </location>
</feature>
<evidence type="ECO:0000256" key="2">
    <source>
        <dbReference type="SAM" id="Phobius"/>
    </source>
</evidence>
<dbReference type="EMBL" id="JANKHO010000673">
    <property type="protein sequence ID" value="KAJ3507311.1"/>
    <property type="molecule type" value="Genomic_DNA"/>
</dbReference>
<sequence length="258" mass="28233">MDSTSQTSPVNDTSTKANLASDVTDARGTTEQPSNRRIGALNESSSQARPDHNQPRRCSGIAQQLRRPPQRHHSISIPQLQVPESDRESSDFNLLWSGFLRVSWRIFDNVILLQMGSAYLIRFHELALVASGGNDLVSIDAWRKEQQAEWNRLSPTLGLLAAMHAAILAISPEPPRLAYSLWLGGGTLSVSVASPVVICLWAAVLFVAGMVDYILESDLGGLRYRIFAAVPVCFGIVTVVTTLVIGETIDGRMKQKVL</sequence>
<gene>
    <name evidence="3" type="ORF">NLJ89_g6372</name>
</gene>
<keyword evidence="4" id="KW-1185">Reference proteome</keyword>
<accession>A0A9W8JYF0</accession>
<reference evidence="3" key="1">
    <citation type="submission" date="2022-07" db="EMBL/GenBank/DDBJ databases">
        <title>Genome Sequence of Agrocybe chaxingu.</title>
        <authorList>
            <person name="Buettner E."/>
        </authorList>
    </citation>
    <scope>NUCLEOTIDE SEQUENCE</scope>
    <source>
        <strain evidence="3">MP-N11</strain>
    </source>
</reference>
<keyword evidence="2" id="KW-0472">Membrane</keyword>
<comment type="caution">
    <text evidence="3">The sequence shown here is derived from an EMBL/GenBank/DDBJ whole genome shotgun (WGS) entry which is preliminary data.</text>
</comment>
<proteinExistence type="predicted"/>
<name>A0A9W8JYF0_9AGAR</name>
<feature type="region of interest" description="Disordered" evidence="1">
    <location>
        <begin position="63"/>
        <end position="82"/>
    </location>
</feature>
<feature type="transmembrane region" description="Helical" evidence="2">
    <location>
        <begin position="192"/>
        <end position="214"/>
    </location>
</feature>
<protein>
    <submittedName>
        <fullName evidence="3">Uncharacterized protein</fullName>
    </submittedName>
</protein>
<feature type="transmembrane region" description="Helical" evidence="2">
    <location>
        <begin position="226"/>
        <end position="246"/>
    </location>
</feature>
<dbReference type="OrthoDB" id="3036455at2759"/>